<feature type="compositionally biased region" description="Polar residues" evidence="1">
    <location>
        <begin position="93"/>
        <end position="109"/>
    </location>
</feature>
<dbReference type="InterPro" id="IPR025665">
    <property type="entry name" value="Beta-barrel_OMP_2"/>
</dbReference>
<feature type="domain" description="Outer membrane protein beta-barrel" evidence="3">
    <location>
        <begin position="227"/>
        <end position="353"/>
    </location>
</feature>
<evidence type="ECO:0000256" key="2">
    <source>
        <dbReference type="SAM" id="Phobius"/>
    </source>
</evidence>
<protein>
    <submittedName>
        <fullName evidence="4">Outer membrane beta-barrel protein</fullName>
    </submittedName>
</protein>
<keyword evidence="2" id="KW-1133">Transmembrane helix</keyword>
<gene>
    <name evidence="4" type="ORF">ACFSKL_18995</name>
</gene>
<keyword evidence="5" id="KW-1185">Reference proteome</keyword>
<evidence type="ECO:0000256" key="1">
    <source>
        <dbReference type="SAM" id="MobiDB-lite"/>
    </source>
</evidence>
<comment type="caution">
    <text evidence="4">The sequence shown here is derived from an EMBL/GenBank/DDBJ whole genome shotgun (WGS) entry which is preliminary data.</text>
</comment>
<accession>A0ABW4VVI0</accession>
<dbReference type="RefSeq" id="WP_376888372.1">
    <property type="nucleotide sequence ID" value="NZ_JBHUHR010000045.1"/>
</dbReference>
<reference evidence="5" key="1">
    <citation type="journal article" date="2019" name="Int. J. Syst. Evol. Microbiol.">
        <title>The Global Catalogue of Microorganisms (GCM) 10K type strain sequencing project: providing services to taxonomists for standard genome sequencing and annotation.</title>
        <authorList>
            <consortium name="The Broad Institute Genomics Platform"/>
            <consortium name="The Broad Institute Genome Sequencing Center for Infectious Disease"/>
            <person name="Wu L."/>
            <person name="Ma J."/>
        </authorList>
    </citation>
    <scope>NUCLEOTIDE SEQUENCE [LARGE SCALE GENOMIC DNA]</scope>
    <source>
        <strain evidence="5">CGMCC 1.15180</strain>
    </source>
</reference>
<keyword evidence="2" id="KW-0812">Transmembrane</keyword>
<proteinExistence type="predicted"/>
<dbReference type="Proteomes" id="UP001597361">
    <property type="component" value="Unassembled WGS sequence"/>
</dbReference>
<name>A0ABW4VVI0_9BACT</name>
<evidence type="ECO:0000313" key="5">
    <source>
        <dbReference type="Proteomes" id="UP001597361"/>
    </source>
</evidence>
<dbReference type="Pfam" id="PF13568">
    <property type="entry name" value="OMP_b-brl_2"/>
    <property type="match status" value="1"/>
</dbReference>
<keyword evidence="2" id="KW-0472">Membrane</keyword>
<dbReference type="EMBL" id="JBHUHR010000045">
    <property type="protein sequence ID" value="MFD2036900.1"/>
    <property type="molecule type" value="Genomic_DNA"/>
</dbReference>
<evidence type="ECO:0000259" key="3">
    <source>
        <dbReference type="Pfam" id="PF13568"/>
    </source>
</evidence>
<organism evidence="4 5">
    <name type="scientific">Belliella marina</name>
    <dbReference type="NCBI Taxonomy" id="1644146"/>
    <lineage>
        <taxon>Bacteria</taxon>
        <taxon>Pseudomonadati</taxon>
        <taxon>Bacteroidota</taxon>
        <taxon>Cytophagia</taxon>
        <taxon>Cytophagales</taxon>
        <taxon>Cyclobacteriaceae</taxon>
        <taxon>Belliella</taxon>
    </lineage>
</organism>
<feature type="transmembrane region" description="Helical" evidence="2">
    <location>
        <begin position="57"/>
        <end position="75"/>
    </location>
</feature>
<sequence>MKKKLDNLTNNELDNILRNALDKYDIPYQEDDWKKMQSKLDAPPPTGLGKSAGLAKYMLFLGGVTVLLLSIWWWVKSPGEISNSDQYNIATVTQKQNTPKESSGTSASDNTDRQHDNDSPNIDYQNTLEKNQKQLPNGLLSTISGQKEQQSTGLPITTTLTKPDIKAFMDLDTKFNSIMEKSAVQIPEKEVELAQDTKVKKPVDYARFSTTLILSPDVSAVNILDIHGVGSNIGVNFEYFVREKISINAGLLYAFKTYKADYQTNTGGYQPSTNAIRGDCYILDIPIAVRYYLNSHESLQRWYISSGLSSYLMLTEKYQIEPEMNSGVPPYSNRVDNKNNHYLGVLNLSAGYQRQLTEKLAIQIEPYVKLPITGVGEYNVNLKSTGIWIGMKYNW</sequence>
<evidence type="ECO:0000313" key="4">
    <source>
        <dbReference type="EMBL" id="MFD2036900.1"/>
    </source>
</evidence>
<feature type="region of interest" description="Disordered" evidence="1">
    <location>
        <begin position="93"/>
        <end position="124"/>
    </location>
</feature>